<dbReference type="EMBL" id="BK015871">
    <property type="protein sequence ID" value="DAD70875.1"/>
    <property type="molecule type" value="Genomic_DNA"/>
</dbReference>
<dbReference type="GO" id="GO:0016301">
    <property type="term" value="F:kinase activity"/>
    <property type="evidence" value="ECO:0007669"/>
    <property type="project" value="UniProtKB-KW"/>
</dbReference>
<accession>A0A8S5LLX5</accession>
<keyword evidence="1" id="KW-0808">Transferase</keyword>
<sequence length="104" mass="11652">MNKKLNKYVNEIIAIAGANDKSWDVGCNMFLANVKNYDKPDAPYYPGADLDWPDVAKDLAPLDAATEADMLNTFRADYKAHIAEVIALRKEGKYEEARKVMVQA</sequence>
<protein>
    <submittedName>
        <fullName evidence="1">Sensor kinase</fullName>
    </submittedName>
</protein>
<organism evidence="1">
    <name type="scientific">Siphoviridae sp. ctvok7</name>
    <dbReference type="NCBI Taxonomy" id="2827596"/>
    <lineage>
        <taxon>Viruses</taxon>
        <taxon>Duplodnaviria</taxon>
        <taxon>Heunggongvirae</taxon>
        <taxon>Uroviricota</taxon>
        <taxon>Caudoviricetes</taxon>
    </lineage>
</organism>
<proteinExistence type="predicted"/>
<evidence type="ECO:0000313" key="1">
    <source>
        <dbReference type="EMBL" id="DAD70875.1"/>
    </source>
</evidence>
<name>A0A8S5LLX5_9CAUD</name>
<reference evidence="1" key="1">
    <citation type="journal article" date="2021" name="Proc. Natl. Acad. Sci. U.S.A.">
        <title>A Catalog of Tens of Thousands of Viruses from Human Metagenomes Reveals Hidden Associations with Chronic Diseases.</title>
        <authorList>
            <person name="Tisza M.J."/>
            <person name="Buck C.B."/>
        </authorList>
    </citation>
    <scope>NUCLEOTIDE SEQUENCE</scope>
    <source>
        <strain evidence="1">Ctvok7</strain>
    </source>
</reference>
<keyword evidence="1" id="KW-0418">Kinase</keyword>